<evidence type="ECO:0000256" key="1">
    <source>
        <dbReference type="PROSITE-ProRule" id="PRU00221"/>
    </source>
</evidence>
<proteinExistence type="predicted"/>
<evidence type="ECO:0000313" key="4">
    <source>
        <dbReference type="Proteomes" id="UP000075635"/>
    </source>
</evidence>
<reference evidence="3 4" key="1">
    <citation type="submission" date="2014-02" db="EMBL/GenBank/DDBJ databases">
        <title>The small core and large imbalanced accessory genome model reveals a collaborative survival strategy of Sorangium cellulosum strains in nature.</title>
        <authorList>
            <person name="Han K."/>
            <person name="Peng R."/>
            <person name="Blom J."/>
            <person name="Li Y.-Z."/>
        </authorList>
    </citation>
    <scope>NUCLEOTIDE SEQUENCE [LARGE SCALE GENOMIC DNA]</scope>
    <source>
        <strain evidence="3 4">So0011-07</strain>
    </source>
</reference>
<keyword evidence="1" id="KW-0853">WD repeat</keyword>
<dbReference type="AlphaFoldDB" id="A0A150SJG1"/>
<feature type="repeat" description="WD" evidence="1">
    <location>
        <begin position="39"/>
        <end position="71"/>
    </location>
</feature>
<dbReference type="InterPro" id="IPR015943">
    <property type="entry name" value="WD40/YVTN_repeat-like_dom_sf"/>
</dbReference>
<dbReference type="PANTHER" id="PTHR19879">
    <property type="entry name" value="TRANSCRIPTION INITIATION FACTOR TFIID"/>
    <property type="match status" value="1"/>
</dbReference>
<comment type="caution">
    <text evidence="3">The sequence shown here is derived from an EMBL/GenBank/DDBJ whole genome shotgun (WGS) entry which is preliminary data.</text>
</comment>
<accession>A0A150SJG1</accession>
<dbReference type="PROSITE" id="PS50082">
    <property type="entry name" value="WD_REPEATS_2"/>
    <property type="match status" value="2"/>
</dbReference>
<evidence type="ECO:0000256" key="2">
    <source>
        <dbReference type="SAM" id="MobiDB-lite"/>
    </source>
</evidence>
<dbReference type="Pfam" id="PF00400">
    <property type="entry name" value="WD40"/>
    <property type="match status" value="2"/>
</dbReference>
<dbReference type="InterPro" id="IPR036322">
    <property type="entry name" value="WD40_repeat_dom_sf"/>
</dbReference>
<name>A0A150SJG1_SORCE</name>
<dbReference type="InterPro" id="IPR001680">
    <property type="entry name" value="WD40_rpt"/>
</dbReference>
<dbReference type="PROSITE" id="PS50294">
    <property type="entry name" value="WD_REPEATS_REGION"/>
    <property type="match status" value="2"/>
</dbReference>
<organism evidence="3 4">
    <name type="scientific">Sorangium cellulosum</name>
    <name type="common">Polyangium cellulosum</name>
    <dbReference type="NCBI Taxonomy" id="56"/>
    <lineage>
        <taxon>Bacteria</taxon>
        <taxon>Pseudomonadati</taxon>
        <taxon>Myxococcota</taxon>
        <taxon>Polyangia</taxon>
        <taxon>Polyangiales</taxon>
        <taxon>Polyangiaceae</taxon>
        <taxon>Sorangium</taxon>
    </lineage>
</organism>
<dbReference type="PANTHER" id="PTHR19879:SF9">
    <property type="entry name" value="TRANSCRIPTION INITIATION FACTOR TFIID SUBUNIT 5"/>
    <property type="match status" value="1"/>
</dbReference>
<feature type="repeat" description="WD" evidence="1">
    <location>
        <begin position="81"/>
        <end position="112"/>
    </location>
</feature>
<dbReference type="Proteomes" id="UP000075635">
    <property type="component" value="Unassembled WGS sequence"/>
</dbReference>
<sequence>MAAHELEGAGHVPRQRRGVGRGGFAHEDCSRTRRRLTVSCGRGARLWTAAFSPDGKRIVTASQDKTIRVWNADGTGEPLILRGSDSPVNSAEFSPDGKRIITASDDMIMRVWTDLAPLGGVDDPKLWTATTYCMPVERRMELLRVPEAMAHADRQACLRHVEEARAAVSEQEGGGQR</sequence>
<dbReference type="SUPFAM" id="SSF50978">
    <property type="entry name" value="WD40 repeat-like"/>
    <property type="match status" value="1"/>
</dbReference>
<gene>
    <name evidence="3" type="ORF">BE17_36220</name>
</gene>
<dbReference type="EMBL" id="JEMB01000932">
    <property type="protein sequence ID" value="KYF92338.1"/>
    <property type="molecule type" value="Genomic_DNA"/>
</dbReference>
<dbReference type="SMART" id="SM00320">
    <property type="entry name" value="WD40"/>
    <property type="match status" value="2"/>
</dbReference>
<dbReference type="Gene3D" id="2.130.10.10">
    <property type="entry name" value="YVTN repeat-like/Quinoprotein amine dehydrogenase"/>
    <property type="match status" value="1"/>
</dbReference>
<feature type="region of interest" description="Disordered" evidence="2">
    <location>
        <begin position="1"/>
        <end position="26"/>
    </location>
</feature>
<evidence type="ECO:0000313" key="3">
    <source>
        <dbReference type="EMBL" id="KYF92338.1"/>
    </source>
</evidence>
<protein>
    <submittedName>
        <fullName evidence="3">Uncharacterized protein</fullName>
    </submittedName>
</protein>